<proteinExistence type="predicted"/>
<dbReference type="RefSeq" id="WP_344604590.1">
    <property type="nucleotide sequence ID" value="NZ_BAAAHE010000016.1"/>
</dbReference>
<dbReference type="GO" id="GO:0004519">
    <property type="term" value="F:endonuclease activity"/>
    <property type="evidence" value="ECO:0007669"/>
    <property type="project" value="UniProtKB-KW"/>
</dbReference>
<gene>
    <name evidence="2" type="ORF">GCM10009547_21960</name>
</gene>
<dbReference type="CDD" id="cd00085">
    <property type="entry name" value="HNHc"/>
    <property type="match status" value="1"/>
</dbReference>
<accession>A0ABN1GTJ3</accession>
<sequence length="175" mass="19041">MGHALVLNATYEPLCVVPSRRALVLVLNHKATSVEDSGSVLHSAAAAVPLPAVVRLHRYVRVPYRAGVPLTRRAIFARDGGRCVYCGAPANSVDHVIPRSRGGQHTWENVVAACRRCNHVKSDREISELGWAVRVAPRQPSGPAWRILGTGRHDPRWLPYLTGYGRDAVTGEATA</sequence>
<keyword evidence="2" id="KW-0378">Hydrolase</keyword>
<feature type="domain" description="HNH nuclease" evidence="1">
    <location>
        <begin position="70"/>
        <end position="119"/>
    </location>
</feature>
<dbReference type="PANTHER" id="PTHR33877">
    <property type="entry name" value="SLL1193 PROTEIN"/>
    <property type="match status" value="1"/>
</dbReference>
<name>A0ABN1GTJ3_9ACTN</name>
<protein>
    <submittedName>
        <fullName evidence="2">HNH endonuclease</fullName>
    </submittedName>
</protein>
<dbReference type="InterPro" id="IPR002711">
    <property type="entry name" value="HNH"/>
</dbReference>
<organism evidence="2 3">
    <name type="scientific">Sporichthya brevicatena</name>
    <dbReference type="NCBI Taxonomy" id="171442"/>
    <lineage>
        <taxon>Bacteria</taxon>
        <taxon>Bacillati</taxon>
        <taxon>Actinomycetota</taxon>
        <taxon>Actinomycetes</taxon>
        <taxon>Sporichthyales</taxon>
        <taxon>Sporichthyaceae</taxon>
        <taxon>Sporichthya</taxon>
    </lineage>
</organism>
<dbReference type="PANTHER" id="PTHR33877:SF2">
    <property type="entry name" value="OS07G0170200 PROTEIN"/>
    <property type="match status" value="1"/>
</dbReference>
<dbReference type="SMART" id="SM00507">
    <property type="entry name" value="HNHc"/>
    <property type="match status" value="1"/>
</dbReference>
<keyword evidence="3" id="KW-1185">Reference proteome</keyword>
<reference evidence="2 3" key="1">
    <citation type="journal article" date="2019" name="Int. J. Syst. Evol. Microbiol.">
        <title>The Global Catalogue of Microorganisms (GCM) 10K type strain sequencing project: providing services to taxonomists for standard genome sequencing and annotation.</title>
        <authorList>
            <consortium name="The Broad Institute Genomics Platform"/>
            <consortium name="The Broad Institute Genome Sequencing Center for Infectious Disease"/>
            <person name="Wu L."/>
            <person name="Ma J."/>
        </authorList>
    </citation>
    <scope>NUCLEOTIDE SEQUENCE [LARGE SCALE GENOMIC DNA]</scope>
    <source>
        <strain evidence="2 3">JCM 10671</strain>
    </source>
</reference>
<dbReference type="Proteomes" id="UP001500957">
    <property type="component" value="Unassembled WGS sequence"/>
</dbReference>
<keyword evidence="2" id="KW-0255">Endonuclease</keyword>
<evidence type="ECO:0000259" key="1">
    <source>
        <dbReference type="SMART" id="SM00507"/>
    </source>
</evidence>
<dbReference type="Pfam" id="PF01844">
    <property type="entry name" value="HNH"/>
    <property type="match status" value="1"/>
</dbReference>
<keyword evidence="2" id="KW-0540">Nuclease</keyword>
<comment type="caution">
    <text evidence="2">The sequence shown here is derived from an EMBL/GenBank/DDBJ whole genome shotgun (WGS) entry which is preliminary data.</text>
</comment>
<dbReference type="Gene3D" id="1.10.30.50">
    <property type="match status" value="1"/>
</dbReference>
<dbReference type="InterPro" id="IPR052892">
    <property type="entry name" value="NA-targeting_endonuclease"/>
</dbReference>
<dbReference type="EMBL" id="BAAAHE010000016">
    <property type="protein sequence ID" value="GAA0619146.1"/>
    <property type="molecule type" value="Genomic_DNA"/>
</dbReference>
<evidence type="ECO:0000313" key="2">
    <source>
        <dbReference type="EMBL" id="GAA0619146.1"/>
    </source>
</evidence>
<dbReference type="InterPro" id="IPR003615">
    <property type="entry name" value="HNH_nuc"/>
</dbReference>
<evidence type="ECO:0000313" key="3">
    <source>
        <dbReference type="Proteomes" id="UP001500957"/>
    </source>
</evidence>